<name>A0ABY5TRS0_9VIRU</name>
<dbReference type="Gene3D" id="2.10.10.20">
    <property type="entry name" value="Carbohydrate-binding module superfamily 5/12"/>
    <property type="match status" value="1"/>
</dbReference>
<evidence type="ECO:0000313" key="3">
    <source>
        <dbReference type="Proteomes" id="UP001160027"/>
    </source>
</evidence>
<sequence length="144" mass="16269">MFETFQTLINAGGYDLAALTQRIKTMYAMGELTDEEMKQLLEQAQTNASPDDSYAPLADRVKAIEEWETPIEERLSKLESGLSTDPGDPEKPADKWPEYKQPTGAHDAYHVGDKITYNGKHYTCIYDGCVWTPDAYPQGWQEEA</sequence>
<accession>A0ABY5TRS0</accession>
<organism evidence="2 3">
    <name type="scientific">Bacteriophage sp</name>
    <dbReference type="NCBI Taxonomy" id="38018"/>
    <lineage>
        <taxon>Viruses</taxon>
    </lineage>
</organism>
<reference evidence="3" key="1">
    <citation type="submission" date="2022-07" db="EMBL/GenBank/DDBJ databases">
        <title>High-quality bacteriophage genomes in the Japanese 4D cohort.</title>
        <authorList>
            <person name="Nishijima S."/>
        </authorList>
    </citation>
    <scope>NUCLEOTIDE SEQUENCE [LARGE SCALE GENOMIC DNA]</scope>
</reference>
<feature type="region of interest" description="Disordered" evidence="1">
    <location>
        <begin position="74"/>
        <end position="105"/>
    </location>
</feature>
<proteinExistence type="predicted"/>
<protein>
    <recommendedName>
        <fullName evidence="4">Chitin-binding type-3 domain-containing protein</fullName>
    </recommendedName>
</protein>
<dbReference type="EMBL" id="OP072523">
    <property type="protein sequence ID" value="UVX36379.1"/>
    <property type="molecule type" value="Genomic_DNA"/>
</dbReference>
<evidence type="ECO:0000256" key="1">
    <source>
        <dbReference type="SAM" id="MobiDB-lite"/>
    </source>
</evidence>
<evidence type="ECO:0000313" key="2">
    <source>
        <dbReference type="EMBL" id="UVX36379.1"/>
    </source>
</evidence>
<feature type="compositionally biased region" description="Basic and acidic residues" evidence="1">
    <location>
        <begin position="88"/>
        <end position="98"/>
    </location>
</feature>
<dbReference type="Proteomes" id="UP001160027">
    <property type="component" value="Segment"/>
</dbReference>
<evidence type="ECO:0008006" key="4">
    <source>
        <dbReference type="Google" id="ProtNLM"/>
    </source>
</evidence>
<keyword evidence="3" id="KW-1185">Reference proteome</keyword>